<feature type="region of interest" description="Disordered" evidence="1">
    <location>
        <begin position="92"/>
        <end position="115"/>
    </location>
</feature>
<dbReference type="Proteomes" id="UP001623348">
    <property type="component" value="Unassembled WGS sequence"/>
</dbReference>
<evidence type="ECO:0000256" key="1">
    <source>
        <dbReference type="SAM" id="MobiDB-lite"/>
    </source>
</evidence>
<sequence length="115" mass="13113">MAKKVFRMFTETLQRQKPEKKTEEQPEPVLDAMANRESHAGEGCSLATSCNFFFFYPADLPLQNKFSDLVADDGEKILYITADTELYQRQEEVASDGTERFPSQEDGWPVNQLAV</sequence>
<dbReference type="AlphaFoldDB" id="A0ABC9WSR7"/>
<evidence type="ECO:0000313" key="2">
    <source>
        <dbReference type="EMBL" id="GAB0188326.1"/>
    </source>
</evidence>
<dbReference type="EMBL" id="BAAFJT010000004">
    <property type="protein sequence ID" value="GAB0188326.1"/>
    <property type="molecule type" value="Genomic_DNA"/>
</dbReference>
<feature type="compositionally biased region" description="Basic and acidic residues" evidence="1">
    <location>
        <begin position="92"/>
        <end position="103"/>
    </location>
</feature>
<evidence type="ECO:0000313" key="3">
    <source>
        <dbReference type="Proteomes" id="UP001623348"/>
    </source>
</evidence>
<keyword evidence="3" id="KW-1185">Reference proteome</keyword>
<protein>
    <submittedName>
        <fullName evidence="2">Uncharacterized protein</fullName>
    </submittedName>
</protein>
<reference evidence="2 3" key="1">
    <citation type="submission" date="2024-06" db="EMBL/GenBank/DDBJ databases">
        <title>The draft genome of Grus japonensis, version 3.</title>
        <authorList>
            <person name="Nabeshima K."/>
            <person name="Suzuki S."/>
            <person name="Onuma M."/>
        </authorList>
    </citation>
    <scope>NUCLEOTIDE SEQUENCE [LARGE SCALE GENOMIC DNA]</scope>
    <source>
        <strain evidence="2 3">451A</strain>
    </source>
</reference>
<proteinExistence type="predicted"/>
<organism evidence="2 3">
    <name type="scientific">Grus japonensis</name>
    <name type="common">Japanese crane</name>
    <name type="synonym">Red-crowned crane</name>
    <dbReference type="NCBI Taxonomy" id="30415"/>
    <lineage>
        <taxon>Eukaryota</taxon>
        <taxon>Metazoa</taxon>
        <taxon>Chordata</taxon>
        <taxon>Craniata</taxon>
        <taxon>Vertebrata</taxon>
        <taxon>Euteleostomi</taxon>
        <taxon>Archelosauria</taxon>
        <taxon>Archosauria</taxon>
        <taxon>Dinosauria</taxon>
        <taxon>Saurischia</taxon>
        <taxon>Theropoda</taxon>
        <taxon>Coelurosauria</taxon>
        <taxon>Aves</taxon>
        <taxon>Neognathae</taxon>
        <taxon>Neoaves</taxon>
        <taxon>Gruiformes</taxon>
        <taxon>Gruidae</taxon>
        <taxon>Grus</taxon>
    </lineage>
</organism>
<name>A0ABC9WSR7_GRUJA</name>
<comment type="caution">
    <text evidence="2">The sequence shown here is derived from an EMBL/GenBank/DDBJ whole genome shotgun (WGS) entry which is preliminary data.</text>
</comment>
<gene>
    <name evidence="2" type="ORF">GRJ2_001297900</name>
</gene>
<accession>A0ABC9WSR7</accession>